<evidence type="ECO:0000256" key="5">
    <source>
        <dbReference type="ARBA" id="ARBA00023180"/>
    </source>
</evidence>
<dbReference type="Proteomes" id="UP001085076">
    <property type="component" value="Miscellaneous, Linkage group lg01"/>
</dbReference>
<comment type="subcellular location">
    <subcellularLocation>
        <location evidence="1">Membrane</location>
        <topology evidence="1">Single-pass type II membrane protein</topology>
    </subcellularLocation>
</comment>
<keyword evidence="3" id="KW-0808">Transferase</keyword>
<accession>A0A9D5D5K2</accession>
<protein>
    <recommendedName>
        <fullName evidence="8">Core-2/I-branching beta-1,6-N-acetylglucosaminyltransferase family protein</fullName>
    </recommendedName>
</protein>
<comment type="caution">
    <text evidence="6">The sequence shown here is derived from an EMBL/GenBank/DDBJ whole genome shotgun (WGS) entry which is preliminary data.</text>
</comment>
<keyword evidence="2" id="KW-0328">Glycosyltransferase</keyword>
<keyword evidence="7" id="KW-1185">Reference proteome</keyword>
<keyword evidence="5" id="KW-0325">Glycoprotein</keyword>
<sequence>MAKKRAAVSMQRNLWLVVSFGVLLCVLALLRIHSHQSPPELLRNPEPPFVGIPKIAFLFLARGHLPLDFIWHCFFQNADVERFSIYIHSAPGFVFNKATTRSPFFHGRQLNNSIQVAWGESSMIKAERLLLGEALEDPANQRFVLLSDSCVPLYNFSFTYKYLLSSSKSFVDSFLNTKESRYNPKMSPTITQEKWRKGSQWITLVREHARVAVADDVIFPLFRKYCKRRPALDIDKMKNMKPVVQKEHNCIPDEHYIQTLLSISKLDDELERRTLTYTAWNVSSTQMDRQNWHPVTFKYADASPHHINEIKNIGHVYYPTEYRNEWCKSNATLVPCFLFARKFSQGAAMRLLSEGLVGPFDAATLLTSSS</sequence>
<dbReference type="GO" id="GO:0016757">
    <property type="term" value="F:glycosyltransferase activity"/>
    <property type="evidence" value="ECO:0007669"/>
    <property type="project" value="UniProtKB-KW"/>
</dbReference>
<dbReference type="OrthoDB" id="191334at2759"/>
<evidence type="ECO:0000256" key="4">
    <source>
        <dbReference type="ARBA" id="ARBA00023136"/>
    </source>
</evidence>
<dbReference type="InterPro" id="IPR003406">
    <property type="entry name" value="Glyco_trans_14"/>
</dbReference>
<reference evidence="6" key="2">
    <citation type="journal article" date="2022" name="Hortic Res">
        <title>The genome of Dioscorea zingiberensis sheds light on the biosynthesis, origin and evolution of the medicinally important diosgenin saponins.</title>
        <authorList>
            <person name="Li Y."/>
            <person name="Tan C."/>
            <person name="Li Z."/>
            <person name="Guo J."/>
            <person name="Li S."/>
            <person name="Chen X."/>
            <person name="Wang C."/>
            <person name="Dai X."/>
            <person name="Yang H."/>
            <person name="Song W."/>
            <person name="Hou L."/>
            <person name="Xu J."/>
            <person name="Tong Z."/>
            <person name="Xu A."/>
            <person name="Yuan X."/>
            <person name="Wang W."/>
            <person name="Yang Q."/>
            <person name="Chen L."/>
            <person name="Sun Z."/>
            <person name="Wang K."/>
            <person name="Pan B."/>
            <person name="Chen J."/>
            <person name="Bao Y."/>
            <person name="Liu F."/>
            <person name="Qi X."/>
            <person name="Gang D.R."/>
            <person name="Wen J."/>
            <person name="Li J."/>
        </authorList>
    </citation>
    <scope>NUCLEOTIDE SEQUENCE</scope>
    <source>
        <strain evidence="6">Dzin_1.0</strain>
    </source>
</reference>
<dbReference type="EMBL" id="JAGGNH010000001">
    <property type="protein sequence ID" value="KAJ0985776.1"/>
    <property type="molecule type" value="Genomic_DNA"/>
</dbReference>
<proteinExistence type="predicted"/>
<keyword evidence="4" id="KW-0472">Membrane</keyword>
<evidence type="ECO:0000256" key="1">
    <source>
        <dbReference type="ARBA" id="ARBA00004606"/>
    </source>
</evidence>
<dbReference type="AlphaFoldDB" id="A0A9D5D5K2"/>
<evidence type="ECO:0000256" key="3">
    <source>
        <dbReference type="ARBA" id="ARBA00022679"/>
    </source>
</evidence>
<evidence type="ECO:0008006" key="8">
    <source>
        <dbReference type="Google" id="ProtNLM"/>
    </source>
</evidence>
<dbReference type="GO" id="GO:0016020">
    <property type="term" value="C:membrane"/>
    <property type="evidence" value="ECO:0007669"/>
    <property type="project" value="UniProtKB-SubCell"/>
</dbReference>
<evidence type="ECO:0000313" key="6">
    <source>
        <dbReference type="EMBL" id="KAJ0985776.1"/>
    </source>
</evidence>
<dbReference type="PANTHER" id="PTHR31042:SF70">
    <property type="entry name" value="OS01G0695200 PROTEIN"/>
    <property type="match status" value="1"/>
</dbReference>
<reference evidence="6" key="1">
    <citation type="submission" date="2021-03" db="EMBL/GenBank/DDBJ databases">
        <authorList>
            <person name="Li Z."/>
            <person name="Yang C."/>
        </authorList>
    </citation>
    <scope>NUCLEOTIDE SEQUENCE</scope>
    <source>
        <strain evidence="6">Dzin_1.0</strain>
        <tissue evidence="6">Leaf</tissue>
    </source>
</reference>
<gene>
    <name evidence="6" type="ORF">J5N97_004132</name>
</gene>
<organism evidence="6 7">
    <name type="scientific">Dioscorea zingiberensis</name>
    <dbReference type="NCBI Taxonomy" id="325984"/>
    <lineage>
        <taxon>Eukaryota</taxon>
        <taxon>Viridiplantae</taxon>
        <taxon>Streptophyta</taxon>
        <taxon>Embryophyta</taxon>
        <taxon>Tracheophyta</taxon>
        <taxon>Spermatophyta</taxon>
        <taxon>Magnoliopsida</taxon>
        <taxon>Liliopsida</taxon>
        <taxon>Dioscoreales</taxon>
        <taxon>Dioscoreaceae</taxon>
        <taxon>Dioscorea</taxon>
    </lineage>
</organism>
<evidence type="ECO:0000313" key="7">
    <source>
        <dbReference type="Proteomes" id="UP001085076"/>
    </source>
</evidence>
<dbReference type="InterPro" id="IPR044174">
    <property type="entry name" value="BC10-like"/>
</dbReference>
<dbReference type="Pfam" id="PF02485">
    <property type="entry name" value="Branch"/>
    <property type="match status" value="1"/>
</dbReference>
<evidence type="ECO:0000256" key="2">
    <source>
        <dbReference type="ARBA" id="ARBA00022676"/>
    </source>
</evidence>
<name>A0A9D5D5K2_9LILI</name>
<dbReference type="PANTHER" id="PTHR31042">
    <property type="entry name" value="CORE-2/I-BRANCHING BETA-1,6-N-ACETYLGLUCOSAMINYLTRANSFERASE FAMILY PROTEIN-RELATED"/>
    <property type="match status" value="1"/>
</dbReference>